<evidence type="ECO:0000259" key="2">
    <source>
        <dbReference type="Pfam" id="PF13453"/>
    </source>
</evidence>
<feature type="domain" description="Transcription factor zinc-finger" evidence="2">
    <location>
        <begin position="2"/>
        <end position="41"/>
    </location>
</feature>
<evidence type="ECO:0000313" key="4">
    <source>
        <dbReference type="Proteomes" id="UP001595999"/>
    </source>
</evidence>
<organism evidence="3 4">
    <name type="scientific">Chromobacterium aquaticum</name>
    <dbReference type="NCBI Taxonomy" id="467180"/>
    <lineage>
        <taxon>Bacteria</taxon>
        <taxon>Pseudomonadati</taxon>
        <taxon>Pseudomonadota</taxon>
        <taxon>Betaproteobacteria</taxon>
        <taxon>Neisseriales</taxon>
        <taxon>Chromobacteriaceae</taxon>
        <taxon>Chromobacterium</taxon>
    </lineage>
</organism>
<gene>
    <name evidence="3" type="ORF">ACFO0R_13455</name>
</gene>
<dbReference type="EMBL" id="JBHSEK010000008">
    <property type="protein sequence ID" value="MFC4490623.1"/>
    <property type="molecule type" value="Genomic_DNA"/>
</dbReference>
<reference evidence="4" key="1">
    <citation type="journal article" date="2019" name="Int. J. Syst. Evol. Microbiol.">
        <title>The Global Catalogue of Microorganisms (GCM) 10K type strain sequencing project: providing services to taxonomists for standard genome sequencing and annotation.</title>
        <authorList>
            <consortium name="The Broad Institute Genomics Platform"/>
            <consortium name="The Broad Institute Genome Sequencing Center for Infectious Disease"/>
            <person name="Wu L."/>
            <person name="Ma J."/>
        </authorList>
    </citation>
    <scope>NUCLEOTIDE SEQUENCE [LARGE SCALE GENOMIC DNA]</scope>
    <source>
        <strain evidence="4">CGMCC 4.7608</strain>
    </source>
</reference>
<dbReference type="Proteomes" id="UP001595999">
    <property type="component" value="Unassembled WGS sequence"/>
</dbReference>
<protein>
    <submittedName>
        <fullName evidence="3">Zf-TFIIB domain-containing protein</fullName>
    </submittedName>
</protein>
<evidence type="ECO:0000313" key="3">
    <source>
        <dbReference type="EMBL" id="MFC4490623.1"/>
    </source>
</evidence>
<accession>A0ABV8ZWL5</accession>
<dbReference type="Pfam" id="PF13453">
    <property type="entry name" value="Zn_ribbon_TFIIB"/>
    <property type="match status" value="1"/>
</dbReference>
<dbReference type="RefSeq" id="WP_231463448.1">
    <property type="nucleotide sequence ID" value="NZ_JAJOHW010000100.1"/>
</dbReference>
<name>A0ABV8ZWL5_9NEIS</name>
<keyword evidence="4" id="KW-1185">Reference proteome</keyword>
<dbReference type="InterPro" id="IPR027392">
    <property type="entry name" value="TF_Znf"/>
</dbReference>
<proteinExistence type="predicted"/>
<sequence>MNCPTCQVTLLMGERLSVAIDYCPQCRGVWLAPGQLERLLQTQAPTLPAAPQAVAGCAPAAPAHGHGESHRSGGRHGGKHGGWLRKLLD</sequence>
<comment type="caution">
    <text evidence="3">The sequence shown here is derived from an EMBL/GenBank/DDBJ whole genome shotgun (WGS) entry which is preliminary data.</text>
</comment>
<evidence type="ECO:0000256" key="1">
    <source>
        <dbReference type="SAM" id="MobiDB-lite"/>
    </source>
</evidence>
<feature type="region of interest" description="Disordered" evidence="1">
    <location>
        <begin position="58"/>
        <end position="89"/>
    </location>
</feature>
<feature type="compositionally biased region" description="Basic residues" evidence="1">
    <location>
        <begin position="72"/>
        <end position="83"/>
    </location>
</feature>